<name>A0A8X6FWK7_TRICU</name>
<dbReference type="Proteomes" id="UP000887116">
    <property type="component" value="Unassembled WGS sequence"/>
</dbReference>
<dbReference type="EMBL" id="BMAO01023472">
    <property type="protein sequence ID" value="GFQ88919.1"/>
    <property type="molecule type" value="Genomic_DNA"/>
</dbReference>
<dbReference type="AlphaFoldDB" id="A0A8X6FWK7"/>
<reference evidence="2" key="1">
    <citation type="submission" date="2020-07" db="EMBL/GenBank/DDBJ databases">
        <title>Multicomponent nature underlies the extraordinary mechanical properties of spider dragline silk.</title>
        <authorList>
            <person name="Kono N."/>
            <person name="Nakamura H."/>
            <person name="Mori M."/>
            <person name="Yoshida Y."/>
            <person name="Ohtoshi R."/>
            <person name="Malay A.D."/>
            <person name="Moran D.A.P."/>
            <person name="Tomita M."/>
            <person name="Numata K."/>
            <person name="Arakawa K."/>
        </authorList>
    </citation>
    <scope>NUCLEOTIDE SEQUENCE</scope>
</reference>
<feature type="region of interest" description="Disordered" evidence="1">
    <location>
        <begin position="1"/>
        <end position="21"/>
    </location>
</feature>
<accession>A0A8X6FWK7</accession>
<protein>
    <submittedName>
        <fullName evidence="2">Uncharacterized protein</fullName>
    </submittedName>
</protein>
<keyword evidence="3" id="KW-1185">Reference proteome</keyword>
<comment type="caution">
    <text evidence="2">The sequence shown here is derived from an EMBL/GenBank/DDBJ whole genome shotgun (WGS) entry which is preliminary data.</text>
</comment>
<sequence>MDRNTENHQLPKPPLNDYSPEMLLKDPRLTTVYTDPCQKHMDMEQLLIKILEYRSFLHTAMKHVQESTKNGKPSTWDANFIAQRQKDIENINITIKRVQGELAPSYPCPNTDCYAHLQDDRFIWQITEETQTPLPPNK</sequence>
<evidence type="ECO:0000313" key="3">
    <source>
        <dbReference type="Proteomes" id="UP000887116"/>
    </source>
</evidence>
<gene>
    <name evidence="2" type="ORF">TNCT_395441</name>
</gene>
<proteinExistence type="predicted"/>
<organism evidence="2 3">
    <name type="scientific">Trichonephila clavata</name>
    <name type="common">Joro spider</name>
    <name type="synonym">Nephila clavata</name>
    <dbReference type="NCBI Taxonomy" id="2740835"/>
    <lineage>
        <taxon>Eukaryota</taxon>
        <taxon>Metazoa</taxon>
        <taxon>Ecdysozoa</taxon>
        <taxon>Arthropoda</taxon>
        <taxon>Chelicerata</taxon>
        <taxon>Arachnida</taxon>
        <taxon>Araneae</taxon>
        <taxon>Araneomorphae</taxon>
        <taxon>Entelegynae</taxon>
        <taxon>Araneoidea</taxon>
        <taxon>Nephilidae</taxon>
        <taxon>Trichonephila</taxon>
    </lineage>
</organism>
<evidence type="ECO:0000313" key="2">
    <source>
        <dbReference type="EMBL" id="GFQ88919.1"/>
    </source>
</evidence>
<evidence type="ECO:0000256" key="1">
    <source>
        <dbReference type="SAM" id="MobiDB-lite"/>
    </source>
</evidence>